<evidence type="ECO:0000256" key="1">
    <source>
        <dbReference type="SAM" id="MobiDB-lite"/>
    </source>
</evidence>
<dbReference type="GeneID" id="22910902"/>
<evidence type="ECO:0000313" key="2">
    <source>
        <dbReference type="EMBL" id="EZG82120.1"/>
    </source>
</evidence>
<dbReference type="EMBL" id="AFNH02000127">
    <property type="protein sequence ID" value="EZG82120.1"/>
    <property type="molecule type" value="Genomic_DNA"/>
</dbReference>
<dbReference type="VEuPathDB" id="CryptoDB:GNI_017480"/>
<keyword evidence="3" id="KW-1185">Reference proteome</keyword>
<accession>A0A023BC36</accession>
<feature type="region of interest" description="Disordered" evidence="1">
    <location>
        <begin position="140"/>
        <end position="174"/>
    </location>
</feature>
<dbReference type="RefSeq" id="XP_011129038.1">
    <property type="nucleotide sequence ID" value="XM_011130736.1"/>
</dbReference>
<comment type="caution">
    <text evidence="2">The sequence shown here is derived from an EMBL/GenBank/DDBJ whole genome shotgun (WGS) entry which is preliminary data.</text>
</comment>
<dbReference type="AlphaFoldDB" id="A0A023BC36"/>
<name>A0A023BC36_GRENI</name>
<protein>
    <submittedName>
        <fullName evidence="2">Uncharacterized protein</fullName>
    </submittedName>
</protein>
<sequence length="199" mass="22041">MGTMAMGTTTKGVGATATRSSGTGTRAARPRAFFPTPSLPSSYVVSSRDVNEPPTDPWAIRLGDGAVASDSHVLDVRGTARHDRDADRAFHYGSERLGSERYGSEHRPVPGSKFTYVPEHYAPEHHYVPDQYPAEHYAAAGGPRRALKDSRRRHDSSRPTTVSARPTTYDDRRRHELLEMIKRKRDSYRDASLADDSSS</sequence>
<evidence type="ECO:0000313" key="3">
    <source>
        <dbReference type="Proteomes" id="UP000019763"/>
    </source>
</evidence>
<gene>
    <name evidence="2" type="ORF">GNI_017480</name>
</gene>
<reference evidence="2" key="1">
    <citation type="submission" date="2013-12" db="EMBL/GenBank/DDBJ databases">
        <authorList>
            <person name="Omoto C.K."/>
            <person name="Sibley D."/>
            <person name="Venepally P."/>
            <person name="Hadjithomas M."/>
            <person name="Karamycheva S."/>
            <person name="Brunk B."/>
            <person name="Roos D."/>
            <person name="Caler E."/>
            <person name="Lorenzi H."/>
        </authorList>
    </citation>
    <scope>NUCLEOTIDE SEQUENCE</scope>
</reference>
<proteinExistence type="predicted"/>
<dbReference type="Proteomes" id="UP000019763">
    <property type="component" value="Unassembled WGS sequence"/>
</dbReference>
<feature type="region of interest" description="Disordered" evidence="1">
    <location>
        <begin position="1"/>
        <end position="51"/>
    </location>
</feature>
<organism evidence="2 3">
    <name type="scientific">Gregarina niphandrodes</name>
    <name type="common">Septate eugregarine</name>
    <dbReference type="NCBI Taxonomy" id="110365"/>
    <lineage>
        <taxon>Eukaryota</taxon>
        <taxon>Sar</taxon>
        <taxon>Alveolata</taxon>
        <taxon>Apicomplexa</taxon>
        <taxon>Conoidasida</taxon>
        <taxon>Gregarinasina</taxon>
        <taxon>Eugregarinorida</taxon>
        <taxon>Gregarinidae</taxon>
        <taxon>Gregarina</taxon>
    </lineage>
</organism>
<feature type="compositionally biased region" description="Low complexity" evidence="1">
    <location>
        <begin position="1"/>
        <end position="27"/>
    </location>
</feature>